<feature type="domain" description="RCK N-terminal" evidence="1">
    <location>
        <begin position="1"/>
        <end position="118"/>
    </location>
</feature>
<dbReference type="Pfam" id="PF02080">
    <property type="entry name" value="TrkA_C"/>
    <property type="match status" value="1"/>
</dbReference>
<reference evidence="3 6" key="1">
    <citation type="submission" date="2015-11" db="EMBL/GenBank/DDBJ databases">
        <authorList>
            <person name="Varghese N."/>
        </authorList>
    </citation>
    <scope>NUCLEOTIDE SEQUENCE [LARGE SCALE GENOMIC DNA]</scope>
    <source>
        <strain evidence="3 6">JGI-8</strain>
    </source>
</reference>
<accession>A0A0P1LB06</accession>
<evidence type="ECO:0000313" key="5">
    <source>
        <dbReference type="Proteomes" id="UP000182011"/>
    </source>
</evidence>
<protein>
    <submittedName>
        <fullName evidence="4">Trk system potassium uptake protein TrkA</fullName>
    </submittedName>
</protein>
<dbReference type="InterPro" id="IPR050721">
    <property type="entry name" value="Trk_Ktr_HKT_K-transport"/>
</dbReference>
<dbReference type="EMBL" id="CZVI01000032">
    <property type="protein sequence ID" value="CUS93061.1"/>
    <property type="molecule type" value="Genomic_DNA"/>
</dbReference>
<dbReference type="EMBL" id="FAOP01000005">
    <property type="protein sequence ID" value="CUU05439.1"/>
    <property type="molecule type" value="Genomic_DNA"/>
</dbReference>
<dbReference type="Gene3D" id="3.40.50.720">
    <property type="entry name" value="NAD(P)-binding Rossmann-like Domain"/>
    <property type="match status" value="1"/>
</dbReference>
<accession>A0A0P1LPK4</accession>
<dbReference type="InterPro" id="IPR036291">
    <property type="entry name" value="NAD(P)-bd_dom_sf"/>
</dbReference>
<feature type="domain" description="RCK C-terminal" evidence="2">
    <location>
        <begin position="136"/>
        <end position="220"/>
    </location>
</feature>
<accession>A0A0P1MCV5</accession>
<proteinExistence type="predicted"/>
<dbReference type="Gene3D" id="3.30.70.1450">
    <property type="entry name" value="Regulator of K+ conductance, C-terminal domain"/>
    <property type="match status" value="1"/>
</dbReference>
<accession>A0A0P1L9R5</accession>
<dbReference type="SUPFAM" id="SSF116726">
    <property type="entry name" value="TrkA C-terminal domain-like"/>
    <property type="match status" value="1"/>
</dbReference>
<dbReference type="STRING" id="1633631.GCA_001442925_01244"/>
<dbReference type="Pfam" id="PF02254">
    <property type="entry name" value="TrkA_N"/>
    <property type="match status" value="1"/>
</dbReference>
<dbReference type="SUPFAM" id="SSF51735">
    <property type="entry name" value="NAD(P)-binding Rossmann-fold domains"/>
    <property type="match status" value="1"/>
</dbReference>
<accession>A0A0N7MUA9</accession>
<dbReference type="AlphaFoldDB" id="A0A0P1LPK4"/>
<dbReference type="InterPro" id="IPR036721">
    <property type="entry name" value="RCK_C_sf"/>
</dbReference>
<accession>A0A0P1LK73</accession>
<dbReference type="PANTHER" id="PTHR43833:SF7">
    <property type="entry name" value="KTR SYSTEM POTASSIUM UPTAKE PROTEIN C"/>
    <property type="match status" value="1"/>
</dbReference>
<dbReference type="PROSITE" id="PS51202">
    <property type="entry name" value="RCK_C"/>
    <property type="match status" value="1"/>
</dbReference>
<reference evidence="4 5" key="2">
    <citation type="submission" date="2015-11" db="EMBL/GenBank/DDBJ databases">
        <authorList>
            <person name="Zhang Y."/>
            <person name="Guo Z."/>
        </authorList>
    </citation>
    <scope>NUCLEOTIDE SEQUENCE [LARGE SCALE GENOMIC DNA]</scope>
    <source>
        <strain evidence="4">JGI-4</strain>
    </source>
</reference>
<keyword evidence="6" id="KW-1185">Reference proteome</keyword>
<dbReference type="GO" id="GO:0006813">
    <property type="term" value="P:potassium ion transport"/>
    <property type="evidence" value="ECO:0007669"/>
    <property type="project" value="InterPro"/>
</dbReference>
<dbReference type="Proteomes" id="UP000182200">
    <property type="component" value="Unassembled WGS sequence"/>
</dbReference>
<dbReference type="RefSeq" id="WP_082349181.1">
    <property type="nucleotide sequence ID" value="NZ_CZVI01000032.1"/>
</dbReference>
<evidence type="ECO:0000313" key="3">
    <source>
        <dbReference type="EMBL" id="CUS93061.1"/>
    </source>
</evidence>
<dbReference type="InterPro" id="IPR003148">
    <property type="entry name" value="RCK_N"/>
</dbReference>
<evidence type="ECO:0000259" key="2">
    <source>
        <dbReference type="PROSITE" id="PS51202"/>
    </source>
</evidence>
<accession>A0A0P1P8H5</accession>
<dbReference type="InterPro" id="IPR006037">
    <property type="entry name" value="RCK_C"/>
</dbReference>
<dbReference type="PANTHER" id="PTHR43833">
    <property type="entry name" value="POTASSIUM CHANNEL PROTEIN 2-RELATED-RELATED"/>
    <property type="match status" value="1"/>
</dbReference>
<dbReference type="GO" id="GO:0008324">
    <property type="term" value="F:monoatomic cation transmembrane transporter activity"/>
    <property type="evidence" value="ECO:0007669"/>
    <property type="project" value="InterPro"/>
</dbReference>
<accession>A0A0P1M9T2</accession>
<evidence type="ECO:0000313" key="6">
    <source>
        <dbReference type="Proteomes" id="UP000182200"/>
    </source>
</evidence>
<dbReference type="PROSITE" id="PS51201">
    <property type="entry name" value="RCK_N"/>
    <property type="match status" value="1"/>
</dbReference>
<gene>
    <name evidence="4" type="ORF">JGI4_01249</name>
    <name evidence="3" type="ORF">JGI8_01767</name>
</gene>
<accession>A0A0P1MR24</accession>
<evidence type="ECO:0000259" key="1">
    <source>
        <dbReference type="PROSITE" id="PS51201"/>
    </source>
</evidence>
<accession>A0A0S4N5K8</accession>
<sequence>MKKFAVIGLGTFGKSLAMELAESDAEVLAIDISEERINEISHPNITAVKFDSTDIKELERFGIKDTDAVIVTIGENFEALLLTCVLLKELGVKRIIARANEEIHKKILKSIGIREEDIITPEEEVAKRLSKLLLSEGFIEFFEITKDYEIAWIKAPKSFLGKTIRELELRQNYNVLLVTVIRNEKTIGVLDPDTTIEQNDELLIFGRDKDIKKIIHQSNV</sequence>
<accession>A0A0N7MZB8</accession>
<organism evidence="4 5">
    <name type="scientific">Candidatus Kryptonium thompsonii</name>
    <dbReference type="NCBI Taxonomy" id="1633631"/>
    <lineage>
        <taxon>Bacteria</taxon>
        <taxon>Pseudomonadati</taxon>
        <taxon>Candidatus Kryptoniota</taxon>
        <taxon>Candidatus Kryptonium</taxon>
    </lineage>
</organism>
<name>A0A0P1LPK4_9BACT</name>
<evidence type="ECO:0000313" key="4">
    <source>
        <dbReference type="EMBL" id="CUU05439.1"/>
    </source>
</evidence>
<dbReference type="Proteomes" id="UP000182011">
    <property type="component" value="Unassembled WGS sequence"/>
</dbReference>